<evidence type="ECO:0000256" key="1">
    <source>
        <dbReference type="ARBA" id="ARBA00023239"/>
    </source>
</evidence>
<evidence type="ECO:0000313" key="4">
    <source>
        <dbReference type="Proteomes" id="UP000739565"/>
    </source>
</evidence>
<dbReference type="RefSeq" id="WP_259661132.1">
    <property type="nucleotide sequence ID" value="NZ_JAHXRI010000007.1"/>
</dbReference>
<dbReference type="EMBL" id="JAHXRI010000007">
    <property type="protein sequence ID" value="MBZ1350721.1"/>
    <property type="molecule type" value="Genomic_DNA"/>
</dbReference>
<evidence type="ECO:0000259" key="2">
    <source>
        <dbReference type="Pfam" id="PF01557"/>
    </source>
</evidence>
<dbReference type="GO" id="GO:0008684">
    <property type="term" value="F:2-oxopent-4-enoate hydratase activity"/>
    <property type="evidence" value="ECO:0007669"/>
    <property type="project" value="TreeGrafter"/>
</dbReference>
<organism evidence="3 4">
    <name type="scientific">Zwartia hollandica</name>
    <dbReference type="NCBI Taxonomy" id="324606"/>
    <lineage>
        <taxon>Bacteria</taxon>
        <taxon>Pseudomonadati</taxon>
        <taxon>Pseudomonadota</taxon>
        <taxon>Betaproteobacteria</taxon>
        <taxon>Burkholderiales</taxon>
        <taxon>Alcaligenaceae</taxon>
        <taxon>Zwartia</taxon>
    </lineage>
</organism>
<dbReference type="PANTHER" id="PTHR30143">
    <property type="entry name" value="ACID HYDRATASE"/>
    <property type="match status" value="1"/>
</dbReference>
<dbReference type="InterPro" id="IPR011234">
    <property type="entry name" value="Fumarylacetoacetase-like_C"/>
</dbReference>
<comment type="caution">
    <text evidence="3">The sequence shown here is derived from an EMBL/GenBank/DDBJ whole genome shotgun (WGS) entry which is preliminary data.</text>
</comment>
<protein>
    <submittedName>
        <fullName evidence="3">Fumarylacetoacetate hydrolase family protein</fullName>
    </submittedName>
</protein>
<keyword evidence="3" id="KW-0378">Hydrolase</keyword>
<keyword evidence="4" id="KW-1185">Reference proteome</keyword>
<dbReference type="Pfam" id="PF01557">
    <property type="entry name" value="FAA_hydrolase"/>
    <property type="match status" value="1"/>
</dbReference>
<feature type="domain" description="Fumarylacetoacetase-like C-terminal" evidence="2">
    <location>
        <begin position="98"/>
        <end position="261"/>
    </location>
</feature>
<keyword evidence="1" id="KW-0456">Lyase</keyword>
<dbReference type="GO" id="GO:0016787">
    <property type="term" value="F:hydrolase activity"/>
    <property type="evidence" value="ECO:0007669"/>
    <property type="project" value="UniProtKB-KW"/>
</dbReference>
<dbReference type="SUPFAM" id="SSF56529">
    <property type="entry name" value="FAH"/>
    <property type="match status" value="1"/>
</dbReference>
<dbReference type="GO" id="GO:0005737">
    <property type="term" value="C:cytoplasm"/>
    <property type="evidence" value="ECO:0007669"/>
    <property type="project" value="TreeGrafter"/>
</dbReference>
<dbReference type="Proteomes" id="UP000739565">
    <property type="component" value="Unassembled WGS sequence"/>
</dbReference>
<dbReference type="PANTHER" id="PTHR30143:SF0">
    <property type="entry name" value="2-KETO-4-PENTENOATE HYDRATASE"/>
    <property type="match status" value="1"/>
</dbReference>
<dbReference type="Gene3D" id="3.90.850.10">
    <property type="entry name" value="Fumarylacetoacetase-like, C-terminal domain"/>
    <property type="match status" value="1"/>
</dbReference>
<dbReference type="AlphaFoldDB" id="A0A953T4N8"/>
<dbReference type="InterPro" id="IPR050772">
    <property type="entry name" value="Hydratase-Decarb/MhpD_sf"/>
</dbReference>
<dbReference type="InterPro" id="IPR036663">
    <property type="entry name" value="Fumarylacetoacetase_C_sf"/>
</dbReference>
<proteinExistence type="predicted"/>
<accession>A0A953T4N8</accession>
<gene>
    <name evidence="3" type="ORF">KZZ10_08700</name>
</gene>
<sequence length="262" mass="28355">MNTAQLQQAVNELLPAWHEHSRIEEITAACRPQSRSQAYALQQALFDACHEAPLGWKIAATSQAGQQHIGVSGPLAGRLLQSRCLPEAQEISLSRNAMAVAEAEFAFRIGRDVARPSAKPLSVSEVMDCVQALHIAIEIPNSRFMDFAKAGEAQLIADFACACFVVLGREVTQDWRSIDLAQHQVSVVQNGTHVAKGVGSNVLGDPRIALAWLANELLDHGMQLKAGEIVMTGTCVVPVPVKIGDHLIADFGTFGRVETRFD</sequence>
<reference evidence="3" key="1">
    <citation type="submission" date="2021-07" db="EMBL/GenBank/DDBJ databases">
        <title>New genus and species of the family Alcaligenaceae.</title>
        <authorList>
            <person name="Hahn M.W."/>
        </authorList>
    </citation>
    <scope>NUCLEOTIDE SEQUENCE</scope>
    <source>
        <strain evidence="3">LF4-65</strain>
    </source>
</reference>
<evidence type="ECO:0000313" key="3">
    <source>
        <dbReference type="EMBL" id="MBZ1350721.1"/>
    </source>
</evidence>
<name>A0A953T4N8_9BURK</name>